<dbReference type="Gene3D" id="3.30.2410.10">
    <property type="entry name" value="Hect, E3 ligase catalytic domain"/>
    <property type="match status" value="1"/>
</dbReference>
<evidence type="ECO:0000256" key="6">
    <source>
        <dbReference type="ARBA" id="ARBA00018006"/>
    </source>
</evidence>
<dbReference type="SUPFAM" id="SSF48371">
    <property type="entry name" value="ARM repeat"/>
    <property type="match status" value="1"/>
</dbReference>
<feature type="region of interest" description="Disordered" evidence="16">
    <location>
        <begin position="1"/>
        <end position="60"/>
    </location>
</feature>
<dbReference type="Gene3D" id="3.30.2160.10">
    <property type="entry name" value="Hect, E3 ligase catalytic domain"/>
    <property type="match status" value="1"/>
</dbReference>
<evidence type="ECO:0000259" key="18">
    <source>
        <dbReference type="PROSITE" id="PS50918"/>
    </source>
</evidence>
<dbReference type="PROSITE" id="PS50237">
    <property type="entry name" value="HECT"/>
    <property type="match status" value="1"/>
</dbReference>
<evidence type="ECO:0000313" key="19">
    <source>
        <dbReference type="EMBL" id="KAK4337072.1"/>
    </source>
</evidence>
<dbReference type="InterPro" id="IPR011989">
    <property type="entry name" value="ARM-like"/>
</dbReference>
<dbReference type="Gene3D" id="3.30.720.50">
    <property type="match status" value="1"/>
</dbReference>
<dbReference type="GO" id="GO:0016607">
    <property type="term" value="C:nuclear speck"/>
    <property type="evidence" value="ECO:0007669"/>
    <property type="project" value="TreeGrafter"/>
</dbReference>
<dbReference type="CDD" id="cd00078">
    <property type="entry name" value="HECTc"/>
    <property type="match status" value="1"/>
</dbReference>
<dbReference type="InterPro" id="IPR037197">
    <property type="entry name" value="WWE_dom_sf"/>
</dbReference>
<keyword evidence="11" id="KW-0234">DNA repair</keyword>
<dbReference type="InterPro" id="IPR045322">
    <property type="entry name" value="HECTD1/TRIP12-like"/>
</dbReference>
<dbReference type="SMART" id="SM00678">
    <property type="entry name" value="WWE"/>
    <property type="match status" value="1"/>
</dbReference>
<evidence type="ECO:0000256" key="16">
    <source>
        <dbReference type="SAM" id="MobiDB-lite"/>
    </source>
</evidence>
<evidence type="ECO:0000256" key="2">
    <source>
        <dbReference type="ARBA" id="ARBA00004642"/>
    </source>
</evidence>
<dbReference type="GO" id="GO:0043161">
    <property type="term" value="P:proteasome-mediated ubiquitin-dependent protein catabolic process"/>
    <property type="evidence" value="ECO:0007669"/>
    <property type="project" value="TreeGrafter"/>
</dbReference>
<feature type="compositionally biased region" description="Low complexity" evidence="16">
    <location>
        <begin position="720"/>
        <end position="729"/>
    </location>
</feature>
<dbReference type="AlphaFoldDB" id="A0AAE1UNB3"/>
<feature type="compositionally biased region" description="Polar residues" evidence="16">
    <location>
        <begin position="36"/>
        <end position="57"/>
    </location>
</feature>
<evidence type="ECO:0000256" key="5">
    <source>
        <dbReference type="ARBA" id="ARBA00012485"/>
    </source>
</evidence>
<dbReference type="InterPro" id="IPR035983">
    <property type="entry name" value="Hect_E3_ubiquitin_ligase"/>
</dbReference>
<feature type="domain" description="WWE" evidence="18">
    <location>
        <begin position="435"/>
        <end position="510"/>
    </location>
</feature>
<dbReference type="GO" id="GO:0000209">
    <property type="term" value="P:protein polyubiquitination"/>
    <property type="evidence" value="ECO:0007669"/>
    <property type="project" value="TreeGrafter"/>
</dbReference>
<dbReference type="GO" id="GO:0006281">
    <property type="term" value="P:DNA repair"/>
    <property type="evidence" value="ECO:0007669"/>
    <property type="project" value="UniProtKB-KW"/>
</dbReference>
<dbReference type="Gene3D" id="1.25.10.10">
    <property type="entry name" value="Leucine-rich Repeat Variant"/>
    <property type="match status" value="1"/>
</dbReference>
<dbReference type="PANTHER" id="PTHR45670">
    <property type="entry name" value="E3 UBIQUITIN-PROTEIN LIGASE TRIP12"/>
    <property type="match status" value="1"/>
</dbReference>
<dbReference type="EMBL" id="JAVYJV010000057">
    <property type="protein sequence ID" value="KAK4337072.1"/>
    <property type="molecule type" value="Genomic_DNA"/>
</dbReference>
<dbReference type="SMART" id="SM00119">
    <property type="entry name" value="HECTc"/>
    <property type="match status" value="1"/>
</dbReference>
<evidence type="ECO:0000256" key="1">
    <source>
        <dbReference type="ARBA" id="ARBA00000885"/>
    </source>
</evidence>
<evidence type="ECO:0000256" key="14">
    <source>
        <dbReference type="ARBA" id="ARBA00032457"/>
    </source>
</evidence>
<comment type="pathway">
    <text evidence="3">Protein modification; protein ubiquitination.</text>
</comment>
<dbReference type="PROSITE" id="PS50918">
    <property type="entry name" value="WWE"/>
    <property type="match status" value="1"/>
</dbReference>
<feature type="compositionally biased region" description="Low complexity" evidence="16">
    <location>
        <begin position="7"/>
        <end position="35"/>
    </location>
</feature>
<gene>
    <name evidence="19" type="ORF">RND71_043702</name>
</gene>
<dbReference type="PANTHER" id="PTHR45670:SF13">
    <property type="entry name" value="E3 UBIQUITIN-PROTEIN LIGASE TRIP12"/>
    <property type="match status" value="1"/>
</dbReference>
<dbReference type="FunFam" id="3.30.2410.10:FF:000005">
    <property type="entry name" value="E3 ubiquitin-protein ligase TRIP12 isoform X1"/>
    <property type="match status" value="1"/>
</dbReference>
<comment type="subcellular location">
    <subcellularLocation>
        <location evidence="2">Nucleus</location>
        <location evidence="2">Nucleoplasm</location>
    </subcellularLocation>
</comment>
<feature type="domain" description="HECT" evidence="17">
    <location>
        <begin position="739"/>
        <end position="1057"/>
    </location>
</feature>
<keyword evidence="7" id="KW-0597">Phosphoprotein</keyword>
<name>A0AAE1UNB3_9SOLA</name>
<evidence type="ECO:0000256" key="13">
    <source>
        <dbReference type="ARBA" id="ARBA00030738"/>
    </source>
</evidence>
<dbReference type="Pfam" id="PF00632">
    <property type="entry name" value="HECT"/>
    <property type="match status" value="1"/>
</dbReference>
<evidence type="ECO:0000256" key="15">
    <source>
        <dbReference type="PROSITE-ProRule" id="PRU00104"/>
    </source>
</evidence>
<dbReference type="SUPFAM" id="SSF117839">
    <property type="entry name" value="WWE domain"/>
    <property type="match status" value="1"/>
</dbReference>
<evidence type="ECO:0000256" key="12">
    <source>
        <dbReference type="ARBA" id="ARBA00023242"/>
    </source>
</evidence>
<evidence type="ECO:0000259" key="17">
    <source>
        <dbReference type="PROSITE" id="PS50237"/>
    </source>
</evidence>
<keyword evidence="8" id="KW-0808">Transferase</keyword>
<dbReference type="InterPro" id="IPR016024">
    <property type="entry name" value="ARM-type_fold"/>
</dbReference>
<evidence type="ECO:0000256" key="10">
    <source>
        <dbReference type="ARBA" id="ARBA00022786"/>
    </source>
</evidence>
<dbReference type="Gene3D" id="3.90.1750.10">
    <property type="entry name" value="Hect, E3 ligase catalytic domains"/>
    <property type="match status" value="1"/>
</dbReference>
<dbReference type="GO" id="GO:0061630">
    <property type="term" value="F:ubiquitin protein ligase activity"/>
    <property type="evidence" value="ECO:0007669"/>
    <property type="project" value="UniProtKB-EC"/>
</dbReference>
<keyword evidence="9" id="KW-0227">DNA damage</keyword>
<evidence type="ECO:0000256" key="7">
    <source>
        <dbReference type="ARBA" id="ARBA00022553"/>
    </source>
</evidence>
<evidence type="ECO:0000256" key="8">
    <source>
        <dbReference type="ARBA" id="ARBA00022679"/>
    </source>
</evidence>
<dbReference type="InterPro" id="IPR000569">
    <property type="entry name" value="HECT_dom"/>
</dbReference>
<comment type="caution">
    <text evidence="19">The sequence shown here is derived from an EMBL/GenBank/DDBJ whole genome shotgun (WGS) entry which is preliminary data.</text>
</comment>
<evidence type="ECO:0000256" key="3">
    <source>
        <dbReference type="ARBA" id="ARBA00004906"/>
    </source>
</evidence>
<dbReference type="SUPFAM" id="SSF56204">
    <property type="entry name" value="Hect, E3 ligase catalytic domain"/>
    <property type="match status" value="1"/>
</dbReference>
<comment type="catalytic activity">
    <reaction evidence="1">
        <text>S-ubiquitinyl-[E2 ubiquitin-conjugating enzyme]-L-cysteine + [acceptor protein]-L-lysine = [E2 ubiquitin-conjugating enzyme]-L-cysteine + N(6)-ubiquitinyl-[acceptor protein]-L-lysine.</text>
        <dbReference type="EC" id="2.3.2.26"/>
    </reaction>
</comment>
<dbReference type="InterPro" id="IPR057948">
    <property type="entry name" value="TPR_TRIP12_N"/>
</dbReference>
<keyword evidence="20" id="KW-1185">Reference proteome</keyword>
<comment type="similarity">
    <text evidence="4">Belongs to the UPL family. K-HECT subfamily.</text>
</comment>
<feature type="active site" description="Glycyl thioester intermediate" evidence="15">
    <location>
        <position position="1024"/>
    </location>
</feature>
<keyword evidence="10 15" id="KW-0833">Ubl conjugation pathway</keyword>
<dbReference type="Pfam" id="PF25579">
    <property type="entry name" value="TPR_TRIP12_N"/>
    <property type="match status" value="1"/>
</dbReference>
<dbReference type="InterPro" id="IPR004170">
    <property type="entry name" value="WWE_dom"/>
</dbReference>
<keyword evidence="12" id="KW-0539">Nucleus</keyword>
<dbReference type="EC" id="2.3.2.26" evidence="5"/>
<feature type="region of interest" description="Disordered" evidence="16">
    <location>
        <begin position="713"/>
        <end position="732"/>
    </location>
</feature>
<dbReference type="InterPro" id="IPR018123">
    <property type="entry name" value="WWE-dom_subgr"/>
</dbReference>
<accession>A0AAE1UNB3</accession>
<evidence type="ECO:0000256" key="9">
    <source>
        <dbReference type="ARBA" id="ARBA00022763"/>
    </source>
</evidence>
<sequence>MEDNSSKNKNNSNQSNTNESNTSQNASNSTTTASSLINFPNQPSVATTSSLNSSVQLESDDNEMSRLQALLEAKGLPPHFFGSLGPKVQHLLHRSIGSSSNNKANQLLQGIQAIGDEGQQLQSVMEMCQLLVMGNEETLIGFPTKQAVPALITLLKMEHNFDIMNHACRALTYMMESLPRSSSVVVDAVPVFLEKLQFIQCMDVAEQSLSALETLSKRHSKSILHNKGVNACLMYLDFFSINAQRAALSITANCCHSLSLDEYKYVQSSLSTLSAHLNNSDKKCVESICLAFSRLIESYHNQAHILNEIASNNLFVNLQQILVVTPPLISTNFFVMIIRMMSTACVCSPSLAVELLKLNIHETLCYLLVGPKASKLIVNSNLEENKNNSSNDINSKEEEIELVSRSPQELHEITSLIAELMPKLPTDGIFAVESLFNKQSNSPLDEVVWQWKDDNGTWKSYNTIDSKLLETSHLNQEEEVSLNTMGRVYIVDFNAMQQINEETEQFPVRVHDIMPNSSLGSIKGSSALKFFHTHQLKCNLQRYKDCKNLKQWRGGAVKIDPLAMVSAIERYLVVRGYGKIRESDEISDDDNSDEDFDDNMAAMMISQNQSYRALQRLLDSTPGGINNTDSSERVTPRIEKRKRIITRDDILKQSENLLNDVGSSKSLLEIRYENEVGTGLGPTLEFYALVSKELQKASLEIWRGEKVSSANYNSQFSQKSTSNENSSNETIREDNSENLLQYVFNPSGLFPIPIGKSTKSTAVSKLKSRFKLLGKFMAKALYDSRMIDIPLSIPFYKWILGQQSSLSLPDLTYIDATVAKTISALDTIAKNKKRIENEKLSSDLLTFDGFSIEDLNLDFTLPGYPNIELKKGGKDITVTLDNVEEYVNLLTYWTLNEGVAKQMEAFKEGFESVFPLRNLRIFYSNELEQLFCGSNHTKWDKKLLIDCCHPDHGYNFESKAIKNLFEILSSFTPDEQRKFLQFVTGSPRLPIGGLKSLNPPLTIVRKTFEPGENLDDYLPSVMTCVNYLKLPDYTTIEIMREKLNTAVNEGQNSFHLS</sequence>
<reference evidence="19" key="1">
    <citation type="submission" date="2023-12" db="EMBL/GenBank/DDBJ databases">
        <title>Genome assembly of Anisodus tanguticus.</title>
        <authorList>
            <person name="Wang Y.-J."/>
        </authorList>
    </citation>
    <scope>NUCLEOTIDE SEQUENCE</scope>
    <source>
        <strain evidence="19">KB-2021</strain>
        <tissue evidence="19">Leaf</tissue>
    </source>
</reference>
<dbReference type="FunFam" id="3.30.2160.10:FF:000013">
    <property type="entry name" value="E3 ubiquitin-protein ligase TRIP12 isoform X1"/>
    <property type="match status" value="1"/>
</dbReference>
<proteinExistence type="inferred from homology"/>
<dbReference type="Proteomes" id="UP001291623">
    <property type="component" value="Unassembled WGS sequence"/>
</dbReference>
<organism evidence="19 20">
    <name type="scientific">Anisodus tanguticus</name>
    <dbReference type="NCBI Taxonomy" id="243964"/>
    <lineage>
        <taxon>Eukaryota</taxon>
        <taxon>Viridiplantae</taxon>
        <taxon>Streptophyta</taxon>
        <taxon>Embryophyta</taxon>
        <taxon>Tracheophyta</taxon>
        <taxon>Spermatophyta</taxon>
        <taxon>Magnoliopsida</taxon>
        <taxon>eudicotyledons</taxon>
        <taxon>Gunneridae</taxon>
        <taxon>Pentapetalae</taxon>
        <taxon>asterids</taxon>
        <taxon>lamiids</taxon>
        <taxon>Solanales</taxon>
        <taxon>Solanaceae</taxon>
        <taxon>Solanoideae</taxon>
        <taxon>Hyoscyameae</taxon>
        <taxon>Anisodus</taxon>
    </lineage>
</organism>
<evidence type="ECO:0000313" key="20">
    <source>
        <dbReference type="Proteomes" id="UP001291623"/>
    </source>
</evidence>
<protein>
    <recommendedName>
        <fullName evidence="6">E3 ubiquitin-protein ligase TRIP12</fullName>
        <ecNumber evidence="5">2.3.2.26</ecNumber>
    </recommendedName>
    <alternativeName>
        <fullName evidence="13">HECT-type E3 ubiquitin transferase TRIP12</fullName>
    </alternativeName>
    <alternativeName>
        <fullName evidence="14">Thyroid receptor-interacting protein 12</fullName>
    </alternativeName>
</protein>
<evidence type="ECO:0000256" key="4">
    <source>
        <dbReference type="ARBA" id="ARBA00006331"/>
    </source>
</evidence>
<evidence type="ECO:0000256" key="11">
    <source>
        <dbReference type="ARBA" id="ARBA00023204"/>
    </source>
</evidence>
<dbReference type="GO" id="GO:0008270">
    <property type="term" value="F:zinc ion binding"/>
    <property type="evidence" value="ECO:0007669"/>
    <property type="project" value="InterPro"/>
</dbReference>
<dbReference type="Pfam" id="PF02825">
    <property type="entry name" value="WWE"/>
    <property type="match status" value="1"/>
</dbReference>